<proteinExistence type="predicted"/>
<gene>
    <name evidence="1" type="ORF">A3F15_02885</name>
</gene>
<comment type="caution">
    <text evidence="1">The sequence shown here is derived from an EMBL/GenBank/DDBJ whole genome shotgun (WGS) entry which is preliminary data.</text>
</comment>
<sequence length="67" mass="7754">MLFLSRFLLVVMLPLSSIKKNEIKFFLAKVSNGAHAANISDFSQYPSNHIGDSSYSYWYLFAFMPWL</sequence>
<dbReference type="AlphaFoldDB" id="A0A1G2RE18"/>
<dbReference type="EMBL" id="MHUC01000012">
    <property type="protein sequence ID" value="OHA71096.1"/>
    <property type="molecule type" value="Genomic_DNA"/>
</dbReference>
<accession>A0A1G2RE18</accession>
<dbReference type="STRING" id="1802457.A3F15_02885"/>
<evidence type="ECO:0000313" key="1">
    <source>
        <dbReference type="EMBL" id="OHA71096.1"/>
    </source>
</evidence>
<name>A0A1G2RE18_9BACT</name>
<protein>
    <submittedName>
        <fullName evidence="1">Uncharacterized protein</fullName>
    </submittedName>
</protein>
<evidence type="ECO:0000313" key="2">
    <source>
        <dbReference type="Proteomes" id="UP000177078"/>
    </source>
</evidence>
<dbReference type="Proteomes" id="UP000177078">
    <property type="component" value="Unassembled WGS sequence"/>
</dbReference>
<reference evidence="1 2" key="1">
    <citation type="journal article" date="2016" name="Nat. Commun.">
        <title>Thousands of microbial genomes shed light on interconnected biogeochemical processes in an aquifer system.</title>
        <authorList>
            <person name="Anantharaman K."/>
            <person name="Brown C.T."/>
            <person name="Hug L.A."/>
            <person name="Sharon I."/>
            <person name="Castelle C.J."/>
            <person name="Probst A.J."/>
            <person name="Thomas B.C."/>
            <person name="Singh A."/>
            <person name="Wilkins M.J."/>
            <person name="Karaoz U."/>
            <person name="Brodie E.L."/>
            <person name="Williams K.H."/>
            <person name="Hubbard S.S."/>
            <person name="Banfield J.F."/>
        </authorList>
    </citation>
    <scope>NUCLEOTIDE SEQUENCE [LARGE SCALE GENOMIC DNA]</scope>
</reference>
<organism evidence="1 2">
    <name type="scientific">Candidatus Wildermuthbacteria bacterium RIFCSPHIGHO2_12_FULL_40_12</name>
    <dbReference type="NCBI Taxonomy" id="1802457"/>
    <lineage>
        <taxon>Bacteria</taxon>
        <taxon>Candidatus Wildermuthiibacteriota</taxon>
    </lineage>
</organism>